<protein>
    <submittedName>
        <fullName evidence="1">Uncharacterized protein</fullName>
    </submittedName>
</protein>
<evidence type="ECO:0000313" key="2">
    <source>
        <dbReference type="Proteomes" id="UP000275078"/>
    </source>
</evidence>
<reference evidence="1 2" key="1">
    <citation type="journal article" date="2018" name="Nat. Ecol. Evol.">
        <title>Pezizomycetes genomes reveal the molecular basis of ectomycorrhizal truffle lifestyle.</title>
        <authorList>
            <person name="Murat C."/>
            <person name="Payen T."/>
            <person name="Noel B."/>
            <person name="Kuo A."/>
            <person name="Morin E."/>
            <person name="Chen J."/>
            <person name="Kohler A."/>
            <person name="Krizsan K."/>
            <person name="Balestrini R."/>
            <person name="Da Silva C."/>
            <person name="Montanini B."/>
            <person name="Hainaut M."/>
            <person name="Levati E."/>
            <person name="Barry K.W."/>
            <person name="Belfiori B."/>
            <person name="Cichocki N."/>
            <person name="Clum A."/>
            <person name="Dockter R.B."/>
            <person name="Fauchery L."/>
            <person name="Guy J."/>
            <person name="Iotti M."/>
            <person name="Le Tacon F."/>
            <person name="Lindquist E.A."/>
            <person name="Lipzen A."/>
            <person name="Malagnac F."/>
            <person name="Mello A."/>
            <person name="Molinier V."/>
            <person name="Miyauchi S."/>
            <person name="Poulain J."/>
            <person name="Riccioni C."/>
            <person name="Rubini A."/>
            <person name="Sitrit Y."/>
            <person name="Splivallo R."/>
            <person name="Traeger S."/>
            <person name="Wang M."/>
            <person name="Zifcakova L."/>
            <person name="Wipf D."/>
            <person name="Zambonelli A."/>
            <person name="Paolocci F."/>
            <person name="Nowrousian M."/>
            <person name="Ottonello S."/>
            <person name="Baldrian P."/>
            <person name="Spatafora J.W."/>
            <person name="Henrissat B."/>
            <person name="Nagy L.G."/>
            <person name="Aury J.M."/>
            <person name="Wincker P."/>
            <person name="Grigoriev I.V."/>
            <person name="Bonfante P."/>
            <person name="Martin F.M."/>
        </authorList>
    </citation>
    <scope>NUCLEOTIDE SEQUENCE [LARGE SCALE GENOMIC DNA]</scope>
    <source>
        <strain evidence="1 2">RN42</strain>
    </source>
</reference>
<organism evidence="1 2">
    <name type="scientific">Ascobolus immersus RN42</name>
    <dbReference type="NCBI Taxonomy" id="1160509"/>
    <lineage>
        <taxon>Eukaryota</taxon>
        <taxon>Fungi</taxon>
        <taxon>Dikarya</taxon>
        <taxon>Ascomycota</taxon>
        <taxon>Pezizomycotina</taxon>
        <taxon>Pezizomycetes</taxon>
        <taxon>Pezizales</taxon>
        <taxon>Ascobolaceae</taxon>
        <taxon>Ascobolus</taxon>
    </lineage>
</organism>
<gene>
    <name evidence="1" type="ORF">BJ508DRAFT_309995</name>
</gene>
<dbReference type="EMBL" id="ML119723">
    <property type="protein sequence ID" value="RPA77641.1"/>
    <property type="molecule type" value="Genomic_DNA"/>
</dbReference>
<dbReference type="Proteomes" id="UP000275078">
    <property type="component" value="Unassembled WGS sequence"/>
</dbReference>
<keyword evidence="2" id="KW-1185">Reference proteome</keyword>
<dbReference type="AlphaFoldDB" id="A0A3N4I0B8"/>
<sequence length="177" mass="20336">MSAKDYTNMPSLSKPKAAFTYSVRENTSTAEWKKWGRKSTSHQKKILRGFQSTLRNSIDNWRNGRNGDATLNRRFQRLYEVSKAAVVLQLEAWSQEMYEYALFSNSKHRDEITTHEGILVQRNRRNADVGEGGSTRLFKAPMLLQPAASRIVRAIISSSLNSKLEFRVKTHESIQVQ</sequence>
<name>A0A3N4I0B8_ASCIM</name>
<accession>A0A3N4I0B8</accession>
<evidence type="ECO:0000313" key="1">
    <source>
        <dbReference type="EMBL" id="RPA77641.1"/>
    </source>
</evidence>
<proteinExistence type="predicted"/>